<proteinExistence type="predicted"/>
<accession>K9ZAV6</accession>
<protein>
    <submittedName>
        <fullName evidence="1">Uncharacterized protein</fullName>
    </submittedName>
</protein>
<dbReference type="OrthoDB" id="9949148at2"/>
<name>K9ZAV6_CYAAP</name>
<organism evidence="1 2">
    <name type="scientific">Cyanobacterium aponinum (strain PCC 10605)</name>
    <dbReference type="NCBI Taxonomy" id="755178"/>
    <lineage>
        <taxon>Bacteria</taxon>
        <taxon>Bacillati</taxon>
        <taxon>Cyanobacteriota</taxon>
        <taxon>Cyanophyceae</taxon>
        <taxon>Oscillatoriophycideae</taxon>
        <taxon>Chroococcales</taxon>
        <taxon>Geminocystaceae</taxon>
        <taxon>Cyanobacterium</taxon>
    </lineage>
</organism>
<geneLocation type="plasmid" evidence="1 2">
    <name>pCYAN10605.01</name>
</geneLocation>
<dbReference type="Proteomes" id="UP000010480">
    <property type="component" value="Plasmid pCYAN10605.01"/>
</dbReference>
<keyword evidence="1" id="KW-0614">Plasmid</keyword>
<reference evidence="2" key="1">
    <citation type="journal article" date="2013" name="Proc. Natl. Acad. Sci. U.S.A.">
        <title>Improving the coverage of the cyanobacterial phylum using diversity-driven genome sequencing.</title>
        <authorList>
            <person name="Shih P.M."/>
            <person name="Wu D."/>
            <person name="Latifi A."/>
            <person name="Axen S.D."/>
            <person name="Fewer D.P."/>
            <person name="Talla E."/>
            <person name="Calteau A."/>
            <person name="Cai F."/>
            <person name="Tandeau de Marsac N."/>
            <person name="Rippka R."/>
            <person name="Herdman M."/>
            <person name="Sivonen K."/>
            <person name="Coursin T."/>
            <person name="Laurent T."/>
            <person name="Goodwin L."/>
            <person name="Nolan M."/>
            <person name="Davenport K.W."/>
            <person name="Han C.S."/>
            <person name="Rubin E.M."/>
            <person name="Eisen J.A."/>
            <person name="Woyke T."/>
            <person name="Gugger M."/>
            <person name="Kerfeld C.A."/>
        </authorList>
    </citation>
    <scope>NUCLEOTIDE SEQUENCE [LARGE SCALE GENOMIC DNA]</scope>
    <source>
        <strain evidence="2">PCC 10605</strain>
        <plasmid evidence="2">Plasmid pCYAN10605.01</plasmid>
    </source>
</reference>
<keyword evidence="2" id="KW-1185">Reference proteome</keyword>
<evidence type="ECO:0000313" key="1">
    <source>
        <dbReference type="EMBL" id="AFZ55523.1"/>
    </source>
</evidence>
<sequence>MKTHECLDIVLTEYKDFFCARDLARISGVPEVTLSLFRNGEKNTGVKIFDKIREGLKKLSPEAYQRFIELLAEAELEPPKPDLVKLIAEAPFSVQAEVLKTIASNGVFTLLSELAQEKRLIH</sequence>
<dbReference type="RefSeq" id="WP_015221241.1">
    <property type="nucleotide sequence ID" value="NC_019777.1"/>
</dbReference>
<dbReference type="AlphaFoldDB" id="K9ZAV6"/>
<dbReference type="KEGG" id="can:Cyan10605_3488"/>
<dbReference type="EMBL" id="CP003948">
    <property type="protein sequence ID" value="AFZ55523.1"/>
    <property type="molecule type" value="Genomic_DNA"/>
</dbReference>
<evidence type="ECO:0000313" key="2">
    <source>
        <dbReference type="Proteomes" id="UP000010480"/>
    </source>
</evidence>
<dbReference type="HOGENOM" id="CLU_2022886_0_0_3"/>
<gene>
    <name evidence="1" type="ordered locus">Cyan10605_3488</name>
</gene>